<accession>A0ABU3ZNP3</accession>
<evidence type="ECO:0000259" key="2">
    <source>
        <dbReference type="Pfam" id="PF12706"/>
    </source>
</evidence>
<evidence type="ECO:0000313" key="4">
    <source>
        <dbReference type="Proteomes" id="UP001186452"/>
    </source>
</evidence>
<name>A0ABU3ZNP3_9GAMM</name>
<dbReference type="PANTHER" id="PTHR15032:SF4">
    <property type="entry name" value="N-ACYL-PHOSPHATIDYLETHANOLAMINE-HYDROLYZING PHOSPHOLIPASE D"/>
    <property type="match status" value="1"/>
</dbReference>
<organism evidence="3 4">
    <name type="scientific">Photobacterium rosenbergii</name>
    <dbReference type="NCBI Taxonomy" id="294936"/>
    <lineage>
        <taxon>Bacteria</taxon>
        <taxon>Pseudomonadati</taxon>
        <taxon>Pseudomonadota</taxon>
        <taxon>Gammaproteobacteria</taxon>
        <taxon>Vibrionales</taxon>
        <taxon>Vibrionaceae</taxon>
        <taxon>Photobacterium</taxon>
    </lineage>
</organism>
<keyword evidence="1" id="KW-0732">Signal</keyword>
<dbReference type="InterPro" id="IPR001279">
    <property type="entry name" value="Metallo-B-lactamas"/>
</dbReference>
<dbReference type="PANTHER" id="PTHR15032">
    <property type="entry name" value="N-ACYL-PHOSPHATIDYLETHANOLAMINE-HYDROLYZING PHOSPHOLIPASE D"/>
    <property type="match status" value="1"/>
</dbReference>
<dbReference type="InterPro" id="IPR036866">
    <property type="entry name" value="RibonucZ/Hydroxyglut_hydro"/>
</dbReference>
<sequence>MLIAAFCFLLASASLLYLRQPQFASPVVVDRTYIAPYHSGVFHNTVPAPILANSDGLLTAWIKFLTNKIPEATPDFALPSEKTDLHALDKESNVMVWMGHSSYFIQLDGVRFLVDPVFSDNASPVPYTNLAFEGSNIYQAEDIPEVDYLLITHDHWDHLDHPSVVAVREKVAQAITPIGVGSYLTQWGYDESKVFEGDWYDSFEQGQLQIHILPAQHFSGRLLKRNQTLWGSFALIMPKHKVYIGGDSGYGDHFRQIHARLGAFDVAILEAGQYNENWRHIHMMPEETVQATLDLQAKAMIPAHNSKFKLSKHAWHEPLERISELSHDANFRLMTPMIGQVMWLDDEQQNFERWWQQ</sequence>
<dbReference type="EMBL" id="JAWJZI010000014">
    <property type="protein sequence ID" value="MDV5171608.1"/>
    <property type="molecule type" value="Genomic_DNA"/>
</dbReference>
<reference evidence="3 4" key="1">
    <citation type="submission" date="2023-10" db="EMBL/GenBank/DDBJ databases">
        <title>Marine bacteria isolated from horseshoe crab.</title>
        <authorList>
            <person name="Cheng T.H."/>
        </authorList>
    </citation>
    <scope>NUCLEOTIDE SEQUENCE [LARGE SCALE GENOMIC DNA]</scope>
    <source>
        <strain evidence="3 4">HSC6</strain>
    </source>
</reference>
<gene>
    <name evidence="3" type="ORF">R2X38_21655</name>
</gene>
<feature type="chain" id="PRO_5045213799" evidence="1">
    <location>
        <begin position="25"/>
        <end position="357"/>
    </location>
</feature>
<dbReference type="SUPFAM" id="SSF56281">
    <property type="entry name" value="Metallo-hydrolase/oxidoreductase"/>
    <property type="match status" value="1"/>
</dbReference>
<proteinExistence type="predicted"/>
<comment type="caution">
    <text evidence="3">The sequence shown here is derived from an EMBL/GenBank/DDBJ whole genome shotgun (WGS) entry which is preliminary data.</text>
</comment>
<dbReference type="Proteomes" id="UP001186452">
    <property type="component" value="Unassembled WGS sequence"/>
</dbReference>
<dbReference type="Gene3D" id="3.60.15.10">
    <property type="entry name" value="Ribonuclease Z/Hydroxyacylglutathione hydrolase-like"/>
    <property type="match status" value="1"/>
</dbReference>
<keyword evidence="4" id="KW-1185">Reference proteome</keyword>
<feature type="signal peptide" evidence="1">
    <location>
        <begin position="1"/>
        <end position="24"/>
    </location>
</feature>
<dbReference type="RefSeq" id="WP_317524429.1">
    <property type="nucleotide sequence ID" value="NZ_JAWJZI010000014.1"/>
</dbReference>
<protein>
    <submittedName>
        <fullName evidence="3">MBL fold metallo-hydrolase</fullName>
    </submittedName>
</protein>
<evidence type="ECO:0000313" key="3">
    <source>
        <dbReference type="EMBL" id="MDV5171608.1"/>
    </source>
</evidence>
<dbReference type="Pfam" id="PF12706">
    <property type="entry name" value="Lactamase_B_2"/>
    <property type="match status" value="1"/>
</dbReference>
<evidence type="ECO:0000256" key="1">
    <source>
        <dbReference type="SAM" id="SignalP"/>
    </source>
</evidence>
<feature type="domain" description="Metallo-beta-lactamase" evidence="2">
    <location>
        <begin position="111"/>
        <end position="304"/>
    </location>
</feature>